<reference evidence="2 3" key="1">
    <citation type="submission" date="2016-04" db="EMBL/GenBank/DDBJ databases">
        <title>A degradative enzymes factory behind the ericoid mycorrhizal symbiosis.</title>
        <authorList>
            <consortium name="DOE Joint Genome Institute"/>
            <person name="Martino E."/>
            <person name="Morin E."/>
            <person name="Grelet G."/>
            <person name="Kuo A."/>
            <person name="Kohler A."/>
            <person name="Daghino S."/>
            <person name="Barry K."/>
            <person name="Choi C."/>
            <person name="Cichocki N."/>
            <person name="Clum A."/>
            <person name="Copeland A."/>
            <person name="Hainaut M."/>
            <person name="Haridas S."/>
            <person name="Labutti K."/>
            <person name="Lindquist E."/>
            <person name="Lipzen A."/>
            <person name="Khouja H.-R."/>
            <person name="Murat C."/>
            <person name="Ohm R."/>
            <person name="Olson A."/>
            <person name="Spatafora J."/>
            <person name="Veneault-Fourrey C."/>
            <person name="Henrissat B."/>
            <person name="Grigoriev I."/>
            <person name="Martin F."/>
            <person name="Perotto S."/>
        </authorList>
    </citation>
    <scope>NUCLEOTIDE SEQUENCE [LARGE SCALE GENOMIC DNA]</scope>
    <source>
        <strain evidence="2 3">F</strain>
    </source>
</reference>
<keyword evidence="3" id="KW-1185">Reference proteome</keyword>
<feature type="domain" description="Heterokaryon incompatibility" evidence="1">
    <location>
        <begin position="59"/>
        <end position="207"/>
    </location>
</feature>
<dbReference type="AlphaFoldDB" id="A0A2J6S468"/>
<dbReference type="Pfam" id="PF06985">
    <property type="entry name" value="HET"/>
    <property type="match status" value="1"/>
</dbReference>
<protein>
    <recommendedName>
        <fullName evidence="1">Heterokaryon incompatibility domain-containing protein</fullName>
    </recommendedName>
</protein>
<dbReference type="InterPro" id="IPR010730">
    <property type="entry name" value="HET"/>
</dbReference>
<evidence type="ECO:0000313" key="3">
    <source>
        <dbReference type="Proteomes" id="UP000235786"/>
    </source>
</evidence>
<dbReference type="InterPro" id="IPR052895">
    <property type="entry name" value="HetReg/Transcr_Mod"/>
</dbReference>
<sequence length="680" mass="77933">MDEESQSLPLYEYSPLEHHETVRALVLSPATQFDEPLRVEIVHVDSRQIWKDSTGDMAFDAVSYAWGREPKFICPLLCQGGTSCFLVTPNVDSLLRHIRHPTKHRRLWIDSICLNQVDDEEKTSQVARMADIYRQARKIRIWLGDAKGEAVPAIWSFLRTIGGWSSRDFDPSKIEQLLYDFAGKDAPGHLLKFLEREWFTRRWILQEVASGRGRTVQCGPHKMPWDCMVVALEAILKLGSLSPRFGQSQIVDGIQNLVSIGNQTPGLLSQLWDFHTAKCSDNRDRIFALLSMTKDFTEHGPYQISRGRPVCGFKISISVSYVKRWHEIYEDLCKASLRSYFGYEIFVHLLYFGSLWDSDEKFPSWIPDWRRPRFSTRDYILRHESVDTASQIKGLPRIDINDRDEISIGHEIYGDGSVTHTFNLDELARGSDAKEAFEDFVRAREISDESSYFYHPFKIESYLPTEDDSKPWTGGWLKEPQKTALSFDDIKHLGSMVPSLLATLQLLAKAEQERILPCTDQSNKEGTFTCTSSKTRQFGSYEEFASMLDDPSRHGCEDLHLFLLDNKSIGISRNRLRCNDKVFPVKNPRFQTIVGWGRPETLIDGYALRPVTKLGLTKYQFLGACYLQNVKERYSGIKSTSSFTFPLYDKDESTLATLLSHGRSKLEKWAHGGEGKRGQD</sequence>
<evidence type="ECO:0000259" key="1">
    <source>
        <dbReference type="Pfam" id="PF06985"/>
    </source>
</evidence>
<dbReference type="OrthoDB" id="2157530at2759"/>
<dbReference type="EMBL" id="KZ613940">
    <property type="protein sequence ID" value="PMD45563.1"/>
    <property type="molecule type" value="Genomic_DNA"/>
</dbReference>
<name>A0A2J6S468_HYAVF</name>
<organism evidence="2 3">
    <name type="scientific">Hyaloscypha variabilis (strain UAMH 11265 / GT02V1 / F)</name>
    <name type="common">Meliniomyces variabilis</name>
    <dbReference type="NCBI Taxonomy" id="1149755"/>
    <lineage>
        <taxon>Eukaryota</taxon>
        <taxon>Fungi</taxon>
        <taxon>Dikarya</taxon>
        <taxon>Ascomycota</taxon>
        <taxon>Pezizomycotina</taxon>
        <taxon>Leotiomycetes</taxon>
        <taxon>Helotiales</taxon>
        <taxon>Hyaloscyphaceae</taxon>
        <taxon>Hyaloscypha</taxon>
        <taxon>Hyaloscypha variabilis</taxon>
    </lineage>
</organism>
<dbReference type="PANTHER" id="PTHR24148">
    <property type="entry name" value="ANKYRIN REPEAT DOMAIN-CONTAINING PROTEIN 39 HOMOLOG-RELATED"/>
    <property type="match status" value="1"/>
</dbReference>
<dbReference type="Proteomes" id="UP000235786">
    <property type="component" value="Unassembled WGS sequence"/>
</dbReference>
<evidence type="ECO:0000313" key="2">
    <source>
        <dbReference type="EMBL" id="PMD45563.1"/>
    </source>
</evidence>
<dbReference type="PANTHER" id="PTHR24148:SF64">
    <property type="entry name" value="HETEROKARYON INCOMPATIBILITY DOMAIN-CONTAINING PROTEIN"/>
    <property type="match status" value="1"/>
</dbReference>
<dbReference type="STRING" id="1149755.A0A2J6S468"/>
<gene>
    <name evidence="2" type="ORF">L207DRAFT_578472</name>
</gene>
<proteinExistence type="predicted"/>
<accession>A0A2J6S468</accession>